<sequence length="190" mass="22375">MYQLRGINRDYVWVDSLDINELTSIYFDLVINNLSTCLSFVSCYEDMFKHYPITKELIAKSLRCSVTVFDTSVNKEVTNIFGCNIKDDGSYYSLKADHLGYHGHYEKSYMEDHLKFIKENHGNELRLYSSDLSTQSRQVIGFRTVTAPREDIFEANYIPNNPNRLILNENSFNTLLEKLKDKHRFFNYDF</sequence>
<organism evidence="1 2">
    <name type="scientific">Cronobacter phage vB_CsaP_009</name>
    <dbReference type="NCBI Taxonomy" id="2699738"/>
    <lineage>
        <taxon>Viruses</taxon>
        <taxon>Duplodnaviria</taxon>
        <taxon>Heunggongvirae</taxon>
        <taxon>Uroviricota</taxon>
        <taxon>Caudoviricetes</taxon>
        <taxon>Grimontviridae</taxon>
        <taxon>Privateervirus</taxon>
        <taxon>Privateervirus pv009</taxon>
    </lineage>
</organism>
<proteinExistence type="predicted"/>
<dbReference type="GeneID" id="55603439"/>
<evidence type="ECO:0000313" key="1">
    <source>
        <dbReference type="EMBL" id="BBU72651.1"/>
    </source>
</evidence>
<dbReference type="EMBL" id="LC519601">
    <property type="protein sequence ID" value="BBU72651.1"/>
    <property type="molecule type" value="Genomic_DNA"/>
</dbReference>
<protein>
    <submittedName>
        <fullName evidence="1">Uncharacterized protein</fullName>
    </submittedName>
</protein>
<dbReference type="Proteomes" id="UP000479051">
    <property type="component" value="Segment"/>
</dbReference>
<accession>A0A679FG77</accession>
<dbReference type="RefSeq" id="YP_009833384.1">
    <property type="nucleotide sequence ID" value="NC_048664.1"/>
</dbReference>
<reference evidence="1 2" key="1">
    <citation type="submission" date="2020-01" db="EMBL/GenBank/DDBJ databases">
        <title>Isolation, characterization and genomic analysis of a lytic bacteriophage vB_CsaP_009 infecting Cronobacter.</title>
        <authorList>
            <person name="Soleimani-Delfan A."/>
            <person name="Shahin K."/>
            <person name="Barazandeh M."/>
            <person name="Komijani M."/>
        </authorList>
    </citation>
    <scope>NUCLEOTIDE SEQUENCE [LARGE SCALE GENOMIC DNA]</scope>
</reference>
<name>A0A679FG77_9CAUD</name>
<keyword evidence="2" id="KW-1185">Reference proteome</keyword>
<dbReference type="KEGG" id="vg:55603439"/>
<evidence type="ECO:0000313" key="2">
    <source>
        <dbReference type="Proteomes" id="UP000479051"/>
    </source>
</evidence>